<keyword evidence="5 9" id="KW-0064">Aspartyl protease</keyword>
<comment type="pathway">
    <text evidence="9">Protein modification; lipoprotein biosynthesis (signal peptide cleavage).</text>
</comment>
<sequence>MCGFYIREQALRIVSGVARRICFSLVKWRGNRRGGVSLKNLMRNYLILTCIAGVIIALDQFTKALVRQSLALGEMWSPWPWLTPYARIVHWYNSGVAFGLFQGKGDIFMILAILVALAIIYFYPRVPASDWTLRLAMGLQLGGAVGNLIDRLTLGHVTDFISVGTFPVFNVADSSITIGVIVLLLGVYLQERKEKNRSARREADPSAGDPHIV</sequence>
<evidence type="ECO:0000256" key="2">
    <source>
        <dbReference type="ARBA" id="ARBA00022475"/>
    </source>
</evidence>
<dbReference type="HAMAP" id="MF_00161">
    <property type="entry name" value="LspA"/>
    <property type="match status" value="1"/>
</dbReference>
<feature type="transmembrane region" description="Helical" evidence="9">
    <location>
        <begin position="169"/>
        <end position="189"/>
    </location>
</feature>
<keyword evidence="4 9" id="KW-0812">Transmembrane</keyword>
<keyword evidence="7 9" id="KW-1133">Transmembrane helix</keyword>
<dbReference type="PRINTS" id="PR00781">
    <property type="entry name" value="LIPOSIGPTASE"/>
</dbReference>
<accession>A0A7C4KGY5</accession>
<protein>
    <recommendedName>
        <fullName evidence="9">Lipoprotein signal peptidase</fullName>
        <ecNumber evidence="9">3.4.23.36</ecNumber>
    </recommendedName>
    <alternativeName>
        <fullName evidence="9">Prolipoprotein signal peptidase</fullName>
    </alternativeName>
    <alternativeName>
        <fullName evidence="9">Signal peptidase II</fullName>
        <shortName evidence="9">SPase II</shortName>
    </alternativeName>
</protein>
<keyword evidence="3 9" id="KW-0645">Protease</keyword>
<proteinExistence type="inferred from homology"/>
<dbReference type="EC" id="3.4.23.36" evidence="9"/>
<dbReference type="EMBL" id="DSYK01000249">
    <property type="protein sequence ID" value="HGS21176.1"/>
    <property type="molecule type" value="Genomic_DNA"/>
</dbReference>
<dbReference type="GO" id="GO:0005886">
    <property type="term" value="C:plasma membrane"/>
    <property type="evidence" value="ECO:0007669"/>
    <property type="project" value="UniProtKB-SubCell"/>
</dbReference>
<feature type="transmembrane region" description="Helical" evidence="9">
    <location>
        <begin position="131"/>
        <end position="149"/>
    </location>
</feature>
<reference evidence="11" key="1">
    <citation type="journal article" date="2020" name="mSystems">
        <title>Genome- and Community-Level Interaction Insights into Carbon Utilization and Element Cycling Functions of Hydrothermarchaeota in Hydrothermal Sediment.</title>
        <authorList>
            <person name="Zhou Z."/>
            <person name="Liu Y."/>
            <person name="Xu W."/>
            <person name="Pan J."/>
            <person name="Luo Z.H."/>
            <person name="Li M."/>
        </authorList>
    </citation>
    <scope>NUCLEOTIDE SEQUENCE [LARGE SCALE GENOMIC DNA]</scope>
    <source>
        <strain evidence="11">SpSt-573</strain>
    </source>
</reference>
<evidence type="ECO:0000256" key="1">
    <source>
        <dbReference type="ARBA" id="ARBA00006139"/>
    </source>
</evidence>
<evidence type="ECO:0000256" key="3">
    <source>
        <dbReference type="ARBA" id="ARBA00022670"/>
    </source>
</evidence>
<dbReference type="AlphaFoldDB" id="A0A7C4KGY5"/>
<dbReference type="InterPro" id="IPR001872">
    <property type="entry name" value="Peptidase_A8"/>
</dbReference>
<gene>
    <name evidence="9 11" type="primary">lspA</name>
    <name evidence="11" type="ORF">ENT37_04825</name>
</gene>
<name>A0A7C4KGY5_9CHLR</name>
<feature type="transmembrane region" description="Helical" evidence="9">
    <location>
        <begin position="41"/>
        <end position="58"/>
    </location>
</feature>
<keyword evidence="8 9" id="KW-0472">Membrane</keyword>
<evidence type="ECO:0000256" key="4">
    <source>
        <dbReference type="ARBA" id="ARBA00022692"/>
    </source>
</evidence>
<dbReference type="Pfam" id="PF01252">
    <property type="entry name" value="Peptidase_A8"/>
    <property type="match status" value="1"/>
</dbReference>
<feature type="active site" evidence="9">
    <location>
        <position position="173"/>
    </location>
</feature>
<dbReference type="PANTHER" id="PTHR33695">
    <property type="entry name" value="LIPOPROTEIN SIGNAL PEPTIDASE"/>
    <property type="match status" value="1"/>
</dbReference>
<evidence type="ECO:0000256" key="10">
    <source>
        <dbReference type="RuleBase" id="RU004181"/>
    </source>
</evidence>
<evidence type="ECO:0000256" key="8">
    <source>
        <dbReference type="ARBA" id="ARBA00023136"/>
    </source>
</evidence>
<keyword evidence="2 9" id="KW-1003">Cell membrane</keyword>
<dbReference type="GO" id="GO:0006508">
    <property type="term" value="P:proteolysis"/>
    <property type="evidence" value="ECO:0007669"/>
    <property type="project" value="UniProtKB-KW"/>
</dbReference>
<dbReference type="GO" id="GO:0004190">
    <property type="term" value="F:aspartic-type endopeptidase activity"/>
    <property type="evidence" value="ECO:0007669"/>
    <property type="project" value="UniProtKB-UniRule"/>
</dbReference>
<evidence type="ECO:0000313" key="11">
    <source>
        <dbReference type="EMBL" id="HGS21176.1"/>
    </source>
</evidence>
<comment type="similarity">
    <text evidence="1 9 10">Belongs to the peptidase A8 family.</text>
</comment>
<comment type="catalytic activity">
    <reaction evidence="9">
        <text>Release of signal peptides from bacterial membrane prolipoproteins. Hydrolyzes -Xaa-Yaa-Zaa-|-(S,diacylglyceryl)Cys-, in which Xaa is hydrophobic (preferably Leu), and Yaa (Ala or Ser) and Zaa (Gly or Ala) have small, neutral side chains.</text>
        <dbReference type="EC" id="3.4.23.36"/>
    </reaction>
</comment>
<comment type="subcellular location">
    <subcellularLocation>
        <location evidence="9">Cell membrane</location>
        <topology evidence="9">Multi-pass membrane protein</topology>
    </subcellularLocation>
</comment>
<organism evidence="11">
    <name type="scientific">Anaerolinea thermolimosa</name>
    <dbReference type="NCBI Taxonomy" id="229919"/>
    <lineage>
        <taxon>Bacteria</taxon>
        <taxon>Bacillati</taxon>
        <taxon>Chloroflexota</taxon>
        <taxon>Anaerolineae</taxon>
        <taxon>Anaerolineales</taxon>
        <taxon>Anaerolineaceae</taxon>
        <taxon>Anaerolinea</taxon>
    </lineage>
</organism>
<dbReference type="UniPathway" id="UPA00665"/>
<dbReference type="NCBIfam" id="TIGR00077">
    <property type="entry name" value="lspA"/>
    <property type="match status" value="1"/>
</dbReference>
<comment type="caution">
    <text evidence="11">The sequence shown here is derived from an EMBL/GenBank/DDBJ whole genome shotgun (WGS) entry which is preliminary data.</text>
</comment>
<keyword evidence="6 9" id="KW-0378">Hydrolase</keyword>
<evidence type="ECO:0000256" key="6">
    <source>
        <dbReference type="ARBA" id="ARBA00022801"/>
    </source>
</evidence>
<evidence type="ECO:0000256" key="7">
    <source>
        <dbReference type="ARBA" id="ARBA00022989"/>
    </source>
</evidence>
<evidence type="ECO:0000256" key="9">
    <source>
        <dbReference type="HAMAP-Rule" id="MF_00161"/>
    </source>
</evidence>
<comment type="function">
    <text evidence="9">This protein specifically catalyzes the removal of signal peptides from prolipoproteins.</text>
</comment>
<evidence type="ECO:0000256" key="5">
    <source>
        <dbReference type="ARBA" id="ARBA00022750"/>
    </source>
</evidence>
<feature type="transmembrane region" description="Helical" evidence="9">
    <location>
        <begin position="107"/>
        <end position="124"/>
    </location>
</feature>
<dbReference type="PANTHER" id="PTHR33695:SF1">
    <property type="entry name" value="LIPOPROTEIN SIGNAL PEPTIDASE"/>
    <property type="match status" value="1"/>
</dbReference>
<feature type="active site" evidence="9">
    <location>
        <position position="159"/>
    </location>
</feature>